<evidence type="ECO:0000256" key="1">
    <source>
        <dbReference type="SAM" id="MobiDB-lite"/>
    </source>
</evidence>
<protein>
    <recommendedName>
        <fullName evidence="3">Bacteriophage T5 Orf172 DNA-binding domain-containing protein</fullName>
    </recommendedName>
</protein>
<dbReference type="AlphaFoldDB" id="A0A177BXH4"/>
<dbReference type="RefSeq" id="XP_018029395.1">
    <property type="nucleotide sequence ID" value="XM_018186115.1"/>
</dbReference>
<keyword evidence="2" id="KW-0812">Transmembrane</keyword>
<evidence type="ECO:0000259" key="3">
    <source>
        <dbReference type="SMART" id="SM00974"/>
    </source>
</evidence>
<gene>
    <name evidence="4" type="ORF">CC84DRAFT_414680</name>
</gene>
<feature type="compositionally biased region" description="Polar residues" evidence="1">
    <location>
        <begin position="155"/>
        <end position="177"/>
    </location>
</feature>
<keyword evidence="2" id="KW-0472">Membrane</keyword>
<name>A0A177BXH4_9PLEO</name>
<dbReference type="GeneID" id="28769601"/>
<proteinExistence type="predicted"/>
<evidence type="ECO:0000313" key="4">
    <source>
        <dbReference type="EMBL" id="OAF99029.1"/>
    </source>
</evidence>
<accession>A0A177BXH4</accession>
<dbReference type="InParanoid" id="A0A177BXH4"/>
<feature type="region of interest" description="Disordered" evidence="1">
    <location>
        <begin position="85"/>
        <end position="187"/>
    </location>
</feature>
<feature type="transmembrane region" description="Helical" evidence="2">
    <location>
        <begin position="505"/>
        <end position="535"/>
    </location>
</feature>
<evidence type="ECO:0000256" key="2">
    <source>
        <dbReference type="SAM" id="Phobius"/>
    </source>
</evidence>
<reference evidence="4 5" key="1">
    <citation type="submission" date="2016-05" db="EMBL/GenBank/DDBJ databases">
        <title>Comparative analysis of secretome profiles of manganese(II)-oxidizing ascomycete fungi.</title>
        <authorList>
            <consortium name="DOE Joint Genome Institute"/>
            <person name="Zeiner C.A."/>
            <person name="Purvine S.O."/>
            <person name="Zink E.M."/>
            <person name="Wu S."/>
            <person name="Pasa-Tolic L."/>
            <person name="Chaput D.L."/>
            <person name="Haridas S."/>
            <person name="Grigoriev I.V."/>
            <person name="Santelli C.M."/>
            <person name="Hansel C.M."/>
        </authorList>
    </citation>
    <scope>NUCLEOTIDE SEQUENCE [LARGE SCALE GENOMIC DNA]</scope>
    <source>
        <strain evidence="4 5">AP3s5-JAC2a</strain>
    </source>
</reference>
<keyword evidence="2" id="KW-1133">Transmembrane helix</keyword>
<keyword evidence="5" id="KW-1185">Reference proteome</keyword>
<dbReference type="SMART" id="SM00974">
    <property type="entry name" value="T5orf172"/>
    <property type="match status" value="1"/>
</dbReference>
<feature type="compositionally biased region" description="Basic and acidic residues" evidence="1">
    <location>
        <begin position="139"/>
        <end position="154"/>
    </location>
</feature>
<feature type="compositionally biased region" description="Basic and acidic residues" evidence="1">
    <location>
        <begin position="85"/>
        <end position="97"/>
    </location>
</feature>
<dbReference type="InterPro" id="IPR053006">
    <property type="entry name" value="Meiosis_regulatory"/>
</dbReference>
<dbReference type="Pfam" id="PF10544">
    <property type="entry name" value="T5orf172"/>
    <property type="match status" value="1"/>
</dbReference>
<dbReference type="Proteomes" id="UP000077069">
    <property type="component" value="Unassembled WGS sequence"/>
</dbReference>
<feature type="compositionally biased region" description="Polar residues" evidence="1">
    <location>
        <begin position="118"/>
        <end position="136"/>
    </location>
</feature>
<dbReference type="OrthoDB" id="3511049at2759"/>
<evidence type="ECO:0000313" key="5">
    <source>
        <dbReference type="Proteomes" id="UP000077069"/>
    </source>
</evidence>
<organism evidence="4 5">
    <name type="scientific">Paraphaeosphaeria sporulosa</name>
    <dbReference type="NCBI Taxonomy" id="1460663"/>
    <lineage>
        <taxon>Eukaryota</taxon>
        <taxon>Fungi</taxon>
        <taxon>Dikarya</taxon>
        <taxon>Ascomycota</taxon>
        <taxon>Pezizomycotina</taxon>
        <taxon>Dothideomycetes</taxon>
        <taxon>Pleosporomycetidae</taxon>
        <taxon>Pleosporales</taxon>
        <taxon>Massarineae</taxon>
        <taxon>Didymosphaeriaceae</taxon>
        <taxon>Paraphaeosphaeria</taxon>
    </lineage>
</organism>
<dbReference type="EMBL" id="KV441563">
    <property type="protein sequence ID" value="OAF99029.1"/>
    <property type="molecule type" value="Genomic_DNA"/>
</dbReference>
<dbReference type="InterPro" id="IPR018306">
    <property type="entry name" value="Phage_T5_Orf172_DNA-bd"/>
</dbReference>
<dbReference type="PANTHER" id="PTHR28094">
    <property type="entry name" value="MEIOTICALLY UP-REGULATED GENE 113 PROTEIN"/>
    <property type="match status" value="1"/>
</dbReference>
<feature type="domain" description="Bacteriophage T5 Orf172 DNA-binding" evidence="3">
    <location>
        <begin position="341"/>
        <end position="426"/>
    </location>
</feature>
<sequence length="554" mass="63061">MSGRRSEPLCGTALLSLVCRGFCNRFADEIYVYDSVPQCYDRSPSFASCCTYFLKIAFIKATMASRLSPLAHQIPPLHLQHDHAPPPRFSLYDKHQDTTSYASGSPVIAHEHSRHARSQSIPSPVQQSLEKSQQSGLPIRHDWRRPCLPKEPRSSPDSSTNIGASISNEDSNQTPDLQKNKIPSPCGKKHYSSEAWLKRHKDTCAVCTNIKYQVEEIFDTTSASKRQPILESEDTCATNVIEEQLRGSGGVLSSVNLEASEDLEADRHWAPSQPKIDDFPDIVRAATLGLEDECNAEGAPVSNSVKLEITATELHNKVRAVLEKELTPNDSDGYIYIFSDPKRPELHKIGKSKETISRMGQLRYQCGLTLKLVKNVKVHNYSRTERLIQTYLMDLCRPYRCDVCHASHGEWFEIADGSARAAVTRWAKFMTREGPYDPETRQLHSFAEDLVRTRDHLLPDASPKIETTRNHWNRILSPTFLDRFRFKFNVIWTMVSKFCWPINSMFAWTVAFLASRHPITFLFMAVSVIGTFISISDEQYRLRNRPKRSKRRSI</sequence>
<dbReference type="STRING" id="1460663.A0A177BXH4"/>
<dbReference type="PANTHER" id="PTHR28094:SF2">
    <property type="entry name" value="BACTERIOPHAGE T5 ORF172 DNA-BINDING DOMAIN-CONTAINING PROTEIN"/>
    <property type="match status" value="1"/>
</dbReference>